<proteinExistence type="predicted"/>
<sequence>MTVKLIFYYILWSIRLGIPPWYYFQINAEWYNKEKGFYSKIDMDKHIPLQWRLQQCYFDKNHLPAEFPVFLKPEWGQNSNGIVRIDTKAAFLNIKIKSKISYIVQQAASETQEYEIFYIRDVDNLQQLAVLTITQSINQSDERYPINNIYNSNVMYQDCSDTFSQNELKKITSHLQALPNFRIARVGLRVNSRADLLAGLFHIIEVNLFAPFPINLLDNKLSKKAKHRFIKNSMHHLVKASGSIPKQHFNRFVFFKKIIKHYQSKVK</sequence>
<name>A0A3G3IKQ3_9GAMM</name>
<dbReference type="InterPro" id="IPR013815">
    <property type="entry name" value="ATP_grasp_subdomain_1"/>
</dbReference>
<evidence type="ECO:0000313" key="2">
    <source>
        <dbReference type="Proteomes" id="UP000278334"/>
    </source>
</evidence>
<dbReference type="Proteomes" id="UP000278334">
    <property type="component" value="Chromosome"/>
</dbReference>
<dbReference type="KEGG" id="bthg:MS2017_0696"/>
<dbReference type="Gene3D" id="3.30.470.20">
    <property type="entry name" value="ATP-grasp fold, B domain"/>
    <property type="match status" value="1"/>
</dbReference>
<dbReference type="RefSeq" id="WP_122951277.1">
    <property type="nucleotide sequence ID" value="NZ_CP024634.1"/>
</dbReference>
<organism evidence="1 2">
    <name type="scientific">Bathymodiolus thermophilus thioautotrophic gill symbiont</name>
    <dbReference type="NCBI Taxonomy" id="2360"/>
    <lineage>
        <taxon>Bacteria</taxon>
        <taxon>Pseudomonadati</taxon>
        <taxon>Pseudomonadota</taxon>
        <taxon>Gammaproteobacteria</taxon>
        <taxon>sulfur-oxidizing symbionts</taxon>
    </lineage>
</organism>
<dbReference type="EMBL" id="CP024634">
    <property type="protein sequence ID" value="AYQ56427.1"/>
    <property type="molecule type" value="Genomic_DNA"/>
</dbReference>
<dbReference type="AlphaFoldDB" id="A0A3G3IKQ3"/>
<evidence type="ECO:0000313" key="1">
    <source>
        <dbReference type="EMBL" id="AYQ56427.1"/>
    </source>
</evidence>
<reference evidence="1 2" key="1">
    <citation type="submission" date="2017-11" db="EMBL/GenBank/DDBJ databases">
        <title>Genome sequence of the bacterial symbiont EPR9N from a vent mussel Bathymodiolus thermophilus.</title>
        <authorList>
            <person name="Won Y.-J."/>
        </authorList>
    </citation>
    <scope>NUCLEOTIDE SEQUENCE [LARGE SCALE GENOMIC DNA]</scope>
    <source>
        <strain evidence="1 2">EPR9N</strain>
    </source>
</reference>
<dbReference type="Gene3D" id="3.30.1490.20">
    <property type="entry name" value="ATP-grasp fold, A domain"/>
    <property type="match status" value="1"/>
</dbReference>
<gene>
    <name evidence="1" type="ORF">MS2017_0696</name>
</gene>
<evidence type="ECO:0008006" key="3">
    <source>
        <dbReference type="Google" id="ProtNLM"/>
    </source>
</evidence>
<dbReference type="GO" id="GO:0003824">
    <property type="term" value="F:catalytic activity"/>
    <property type="evidence" value="ECO:0007669"/>
    <property type="project" value="UniProtKB-ARBA"/>
</dbReference>
<accession>A0A3G3IKQ3</accession>
<dbReference type="SUPFAM" id="SSF56059">
    <property type="entry name" value="Glutathione synthetase ATP-binding domain-like"/>
    <property type="match status" value="1"/>
</dbReference>
<protein>
    <recommendedName>
        <fullName evidence="3">ATP-grasp domain-containing protein</fullName>
    </recommendedName>
</protein>
<dbReference type="GO" id="GO:0005524">
    <property type="term" value="F:ATP binding"/>
    <property type="evidence" value="ECO:0007669"/>
    <property type="project" value="InterPro"/>
</dbReference>